<dbReference type="GO" id="GO:0045202">
    <property type="term" value="C:synapse"/>
    <property type="evidence" value="ECO:0007669"/>
    <property type="project" value="GOC"/>
</dbReference>
<gene>
    <name evidence="12" type="primary">HTR2A_2</name>
    <name evidence="12" type="ORF">Bhyg_14875</name>
</gene>
<protein>
    <submittedName>
        <fullName evidence="12">5-hydroxytryptamine receptor 2A</fullName>
    </submittedName>
</protein>
<comment type="similarity">
    <text evidence="2">Belongs to the G-protein coupled receptor 1 family.</text>
</comment>
<dbReference type="GO" id="GO:0007268">
    <property type="term" value="P:chemical synaptic transmission"/>
    <property type="evidence" value="ECO:0007669"/>
    <property type="project" value="TreeGrafter"/>
</dbReference>
<organism evidence="12 13">
    <name type="scientific">Pseudolycoriella hygida</name>
    <dbReference type="NCBI Taxonomy" id="35572"/>
    <lineage>
        <taxon>Eukaryota</taxon>
        <taxon>Metazoa</taxon>
        <taxon>Ecdysozoa</taxon>
        <taxon>Arthropoda</taxon>
        <taxon>Hexapoda</taxon>
        <taxon>Insecta</taxon>
        <taxon>Pterygota</taxon>
        <taxon>Neoptera</taxon>
        <taxon>Endopterygota</taxon>
        <taxon>Diptera</taxon>
        <taxon>Nematocera</taxon>
        <taxon>Sciaroidea</taxon>
        <taxon>Sciaridae</taxon>
        <taxon>Pseudolycoriella</taxon>
    </lineage>
</organism>
<dbReference type="GO" id="GO:0005886">
    <property type="term" value="C:plasma membrane"/>
    <property type="evidence" value="ECO:0007669"/>
    <property type="project" value="UniProtKB-SubCell"/>
</dbReference>
<evidence type="ECO:0000256" key="1">
    <source>
        <dbReference type="ARBA" id="ARBA00004651"/>
    </source>
</evidence>
<feature type="transmembrane region" description="Helical" evidence="10">
    <location>
        <begin position="345"/>
        <end position="371"/>
    </location>
</feature>
<dbReference type="GO" id="GO:0030594">
    <property type="term" value="F:neurotransmitter receptor activity"/>
    <property type="evidence" value="ECO:0007669"/>
    <property type="project" value="TreeGrafter"/>
</dbReference>
<evidence type="ECO:0000256" key="7">
    <source>
        <dbReference type="ARBA" id="ARBA00023136"/>
    </source>
</evidence>
<keyword evidence="13" id="KW-1185">Reference proteome</keyword>
<dbReference type="OrthoDB" id="5859976at2759"/>
<keyword evidence="3" id="KW-1003">Cell membrane</keyword>
<dbReference type="PROSITE" id="PS50262">
    <property type="entry name" value="G_PROTEIN_RECEP_F1_2"/>
    <property type="match status" value="1"/>
</dbReference>
<dbReference type="Gene3D" id="1.20.1070.10">
    <property type="entry name" value="Rhodopsin 7-helix transmembrane proteins"/>
    <property type="match status" value="1"/>
</dbReference>
<proteinExistence type="inferred from homology"/>
<dbReference type="PRINTS" id="PR00237">
    <property type="entry name" value="GPCRRHODOPSN"/>
</dbReference>
<evidence type="ECO:0000256" key="2">
    <source>
        <dbReference type="ARBA" id="ARBA00010663"/>
    </source>
</evidence>
<feature type="non-terminal residue" evidence="12">
    <location>
        <position position="1"/>
    </location>
</feature>
<dbReference type="InterPro" id="IPR017452">
    <property type="entry name" value="GPCR_Rhodpsn_7TM"/>
</dbReference>
<dbReference type="SUPFAM" id="SSF81321">
    <property type="entry name" value="Family A G protein-coupled receptor-like"/>
    <property type="match status" value="1"/>
</dbReference>
<dbReference type="EMBL" id="WJQU01000004">
    <property type="protein sequence ID" value="KAJ6636287.1"/>
    <property type="molecule type" value="Genomic_DNA"/>
</dbReference>
<dbReference type="GO" id="GO:0051378">
    <property type="term" value="F:serotonin binding"/>
    <property type="evidence" value="ECO:0007669"/>
    <property type="project" value="TreeGrafter"/>
</dbReference>
<keyword evidence="5 10" id="KW-1133">Transmembrane helix</keyword>
<evidence type="ECO:0000256" key="8">
    <source>
        <dbReference type="ARBA" id="ARBA00023170"/>
    </source>
</evidence>
<dbReference type="PANTHER" id="PTHR24247:SF228">
    <property type="entry name" value="5-HYDROXYTRYPTAMINE (SEROTONIN) RECEPTOR 2A, ISOFORM B"/>
    <property type="match status" value="1"/>
</dbReference>
<dbReference type="GO" id="GO:0030425">
    <property type="term" value="C:dendrite"/>
    <property type="evidence" value="ECO:0007669"/>
    <property type="project" value="TreeGrafter"/>
</dbReference>
<dbReference type="GO" id="GO:0007187">
    <property type="term" value="P:G protein-coupled receptor signaling pathway, coupled to cyclic nucleotide second messenger"/>
    <property type="evidence" value="ECO:0007669"/>
    <property type="project" value="TreeGrafter"/>
</dbReference>
<feature type="transmembrane region" description="Helical" evidence="10">
    <location>
        <begin position="391"/>
        <end position="418"/>
    </location>
</feature>
<dbReference type="AlphaFoldDB" id="A0A9Q0MQS1"/>
<accession>A0A9Q0MQS1</accession>
<comment type="subcellular location">
    <subcellularLocation>
        <location evidence="1">Cell membrane</location>
        <topology evidence="1">Multi-pass membrane protein</topology>
    </subcellularLocation>
</comment>
<keyword evidence="8 12" id="KW-0675">Receptor</keyword>
<evidence type="ECO:0000256" key="9">
    <source>
        <dbReference type="ARBA" id="ARBA00023224"/>
    </source>
</evidence>
<evidence type="ECO:0000256" key="10">
    <source>
        <dbReference type="SAM" id="Phobius"/>
    </source>
</evidence>
<evidence type="ECO:0000256" key="4">
    <source>
        <dbReference type="ARBA" id="ARBA00022692"/>
    </source>
</evidence>
<keyword evidence="7 10" id="KW-0472">Membrane</keyword>
<evidence type="ECO:0000313" key="13">
    <source>
        <dbReference type="Proteomes" id="UP001151699"/>
    </source>
</evidence>
<dbReference type="GO" id="GO:0007210">
    <property type="term" value="P:serotonin receptor signaling pathway"/>
    <property type="evidence" value="ECO:0007669"/>
    <property type="project" value="TreeGrafter"/>
</dbReference>
<keyword evidence="6" id="KW-0297">G-protein coupled receptor</keyword>
<evidence type="ECO:0000256" key="5">
    <source>
        <dbReference type="ARBA" id="ARBA00022989"/>
    </source>
</evidence>
<evidence type="ECO:0000313" key="12">
    <source>
        <dbReference type="EMBL" id="KAJ6636287.1"/>
    </source>
</evidence>
<evidence type="ECO:0000256" key="6">
    <source>
        <dbReference type="ARBA" id="ARBA00023040"/>
    </source>
</evidence>
<dbReference type="Proteomes" id="UP001151699">
    <property type="component" value="Chromosome C"/>
</dbReference>
<comment type="caution">
    <text evidence="12">The sequence shown here is derived from an EMBL/GenBank/DDBJ whole genome shotgun (WGS) entry which is preliminary data.</text>
</comment>
<evidence type="ECO:0000256" key="3">
    <source>
        <dbReference type="ARBA" id="ARBA00022475"/>
    </source>
</evidence>
<feature type="transmembrane region" description="Helical" evidence="10">
    <location>
        <begin position="308"/>
        <end position="333"/>
    </location>
</feature>
<reference evidence="12" key="1">
    <citation type="submission" date="2022-07" db="EMBL/GenBank/DDBJ databases">
        <authorList>
            <person name="Trinca V."/>
            <person name="Uliana J.V.C."/>
            <person name="Torres T.T."/>
            <person name="Ward R.J."/>
            <person name="Monesi N."/>
        </authorList>
    </citation>
    <scope>NUCLEOTIDE SEQUENCE</scope>
    <source>
        <strain evidence="12">HSMRA1968</strain>
        <tissue evidence="12">Whole embryos</tissue>
    </source>
</reference>
<evidence type="ECO:0000259" key="11">
    <source>
        <dbReference type="PROSITE" id="PS50262"/>
    </source>
</evidence>
<dbReference type="PANTHER" id="PTHR24247">
    <property type="entry name" value="5-HYDROXYTRYPTAMINE RECEPTOR"/>
    <property type="match status" value="1"/>
</dbReference>
<dbReference type="GO" id="GO:0004993">
    <property type="term" value="F:G protein-coupled serotonin receptor activity"/>
    <property type="evidence" value="ECO:0007669"/>
    <property type="project" value="TreeGrafter"/>
</dbReference>
<dbReference type="InterPro" id="IPR000276">
    <property type="entry name" value="GPCR_Rhodpsn"/>
</dbReference>
<keyword evidence="9" id="KW-0807">Transducer</keyword>
<dbReference type="Pfam" id="PF00001">
    <property type="entry name" value="7tm_1"/>
    <property type="match status" value="1"/>
</dbReference>
<keyword evidence="4 10" id="KW-0812">Transmembrane</keyword>
<sequence>MHHHLAASAASHHKVRLNCVVWPNRLTQLPILTVSCGQIFCLILLKHLWCVTKKLCGRFQHFVDLLHFCYDMKTLAFGLFIAFVDEIHFCSQHTDNEMDVQNGTVPEPLVPLACARSMWPSFWGPKIYCSNYDQEDIHTISRMDDDMVYNSTNAKFICSLQSANNSTLEATFQCGIEDLRNFMNNTIQNVTECVYNTTVVVGSVFNPVSEISLVLPRFFDGVTDVTNNNLSRSDYSDVRSNCNVYQVLNCRSESVNSSFYENELFDVVNSSLMEPIKCFLSYKYFIDPISIGTSNNAVNVIQTQSFDWSFLFVIIFIIAGGVGNILVCLAVALDRKLQNVTNYFLFSLAIADLLVSLFVMPFGAIQAFLGIYNTSNIMLNENKCVINNRPFFVFGSLVAFYIPMIVMVTTFILTVMLLSQKAKFAIQHPEGDFFRSFI</sequence>
<name>A0A9Q0MQS1_9DIPT</name>
<feature type="domain" description="G-protein coupled receptors family 1 profile" evidence="11">
    <location>
        <begin position="323"/>
        <end position="438"/>
    </location>
</feature>